<name>A0AB36M526_ACINO</name>
<sequence length="282" mass="31488">MNAPVEVQPNLPMNAQTSSLILDPQAMQNMVAFADFMCKAVITVPKHLQGNSGDCLAVTMQAMQWGMNPFAVAQKTHLVNGNLGYEAQLVNAVIIARAPIVGRPNFEWYGDWSKVDGKTCKAHDIGVRVWVTIKGESEPRIHDVSFAQVGTTRNSPNWVNDPKQQIAYLATKKLARLHFPDVILGVYTEDELVDHEEFIPASRTVNSTDLEGYQAFEDEHLPTLKSEAQYGTERLQAAYVAIPKSNFKKHLWETHSISLKEIAQFADQALQRQGETYEHSPA</sequence>
<dbReference type="GO" id="GO:0006259">
    <property type="term" value="P:DNA metabolic process"/>
    <property type="evidence" value="ECO:0007669"/>
    <property type="project" value="InterPro"/>
</dbReference>
<dbReference type="InterPro" id="IPR018330">
    <property type="entry name" value="RecT_fam"/>
</dbReference>
<dbReference type="Pfam" id="PF03837">
    <property type="entry name" value="RecT"/>
    <property type="match status" value="1"/>
</dbReference>
<dbReference type="GO" id="GO:0003677">
    <property type="term" value="F:DNA binding"/>
    <property type="evidence" value="ECO:0007669"/>
    <property type="project" value="InterPro"/>
</dbReference>
<dbReference type="AlphaFoldDB" id="A0AB36M526"/>
<organism evidence="1 2">
    <name type="scientific">Acinetobacter nosocomialis</name>
    <dbReference type="NCBI Taxonomy" id="106654"/>
    <lineage>
        <taxon>Bacteria</taxon>
        <taxon>Pseudomonadati</taxon>
        <taxon>Pseudomonadota</taxon>
        <taxon>Gammaproteobacteria</taxon>
        <taxon>Moraxellales</taxon>
        <taxon>Moraxellaceae</taxon>
        <taxon>Acinetobacter</taxon>
        <taxon>Acinetobacter calcoaceticus/baumannii complex</taxon>
    </lineage>
</organism>
<evidence type="ECO:0000313" key="2">
    <source>
        <dbReference type="Proteomes" id="UP000194767"/>
    </source>
</evidence>
<evidence type="ECO:0008006" key="3">
    <source>
        <dbReference type="Google" id="ProtNLM"/>
    </source>
</evidence>
<comment type="caution">
    <text evidence="1">The sequence shown here is derived from an EMBL/GenBank/DDBJ whole genome shotgun (WGS) entry which is preliminary data.</text>
</comment>
<dbReference type="RefSeq" id="WP_086222456.1">
    <property type="nucleotide sequence ID" value="NZ_JAFFPW010000001.1"/>
</dbReference>
<protein>
    <recommendedName>
        <fullName evidence="3">Recombinase RecT</fullName>
    </recommendedName>
</protein>
<gene>
    <name evidence="1" type="ORF">B9X58_04105</name>
</gene>
<accession>A0AB36M526</accession>
<dbReference type="Proteomes" id="UP000194767">
    <property type="component" value="Unassembled WGS sequence"/>
</dbReference>
<evidence type="ECO:0000313" key="1">
    <source>
        <dbReference type="EMBL" id="OTM00183.1"/>
    </source>
</evidence>
<dbReference type="EMBL" id="NGDO01000017">
    <property type="protein sequence ID" value="OTM00183.1"/>
    <property type="molecule type" value="Genomic_DNA"/>
</dbReference>
<reference evidence="1 2" key="1">
    <citation type="submission" date="2017-05" db="EMBL/GenBank/DDBJ databases">
        <authorList>
            <person name="Kreiswirth B."/>
            <person name="Manca C."/>
            <person name="Chen L."/>
            <person name="Evans S."/>
            <person name="Fowler V."/>
            <person name="Patel R."/>
            <person name="Chambers H."/>
            <person name="Bonomo R."/>
            <person name="Paul V."/>
            <person name="Sankar J."/>
            <person name="Gaind R."/>
            <person name="Ray P."/>
            <person name="Gautam V."/>
            <person name="Biswal M."/>
            <person name="Datta S."/>
            <person name="Walia K."/>
            <person name="Adams M."/>
            <person name="Nelson K."/>
            <person name="Sutton G."/>
            <person name="Fouts D."/>
            <person name="Hujer K."/>
            <person name="Hujer A."/>
        </authorList>
    </citation>
    <scope>NUCLEOTIDE SEQUENCE [LARGE SCALE GENOMIC DNA]</scope>
    <source>
        <strain evidence="1 2">PR324</strain>
    </source>
</reference>
<proteinExistence type="predicted"/>